<organism evidence="1 2">
    <name type="scientific">Actinidia rufa</name>
    <dbReference type="NCBI Taxonomy" id="165716"/>
    <lineage>
        <taxon>Eukaryota</taxon>
        <taxon>Viridiplantae</taxon>
        <taxon>Streptophyta</taxon>
        <taxon>Embryophyta</taxon>
        <taxon>Tracheophyta</taxon>
        <taxon>Spermatophyta</taxon>
        <taxon>Magnoliopsida</taxon>
        <taxon>eudicotyledons</taxon>
        <taxon>Gunneridae</taxon>
        <taxon>Pentapetalae</taxon>
        <taxon>asterids</taxon>
        <taxon>Ericales</taxon>
        <taxon>Actinidiaceae</taxon>
        <taxon>Actinidia</taxon>
    </lineage>
</organism>
<dbReference type="AlphaFoldDB" id="A0A7J0DJ08"/>
<comment type="caution">
    <text evidence="1">The sequence shown here is derived from an EMBL/GenBank/DDBJ whole genome shotgun (WGS) entry which is preliminary data.</text>
</comment>
<evidence type="ECO:0000313" key="1">
    <source>
        <dbReference type="EMBL" id="GFS35176.1"/>
    </source>
</evidence>
<proteinExistence type="predicted"/>
<gene>
    <name evidence="1" type="ORF">Acr_00g0038230</name>
</gene>
<accession>A0A7J0DJ08</accession>
<sequence>MGVVRRNFDAQVIFCPLTSLEIAVGRCPSPRSSAIILPNLLNNDSSEVTMAFARTVPVFSSVETKIRCRGPPSLLYNDSWVDACQGHGLFAFLLPLLLIKALREFLGRESASPSFVAPVLLPVPQPFRVPATVLQLSCS</sequence>
<reference evidence="2" key="1">
    <citation type="submission" date="2019-07" db="EMBL/GenBank/DDBJ databases">
        <title>De Novo Assembly of kiwifruit Actinidia rufa.</title>
        <authorList>
            <person name="Sugita-Konishi S."/>
            <person name="Sato K."/>
            <person name="Mori E."/>
            <person name="Abe Y."/>
            <person name="Kisaki G."/>
            <person name="Hamano K."/>
            <person name="Suezawa K."/>
            <person name="Otani M."/>
            <person name="Fukuda T."/>
            <person name="Manabe T."/>
            <person name="Gomi K."/>
            <person name="Tabuchi M."/>
            <person name="Akimitsu K."/>
            <person name="Kataoka I."/>
        </authorList>
    </citation>
    <scope>NUCLEOTIDE SEQUENCE [LARGE SCALE GENOMIC DNA]</scope>
    <source>
        <strain evidence="2">cv. Fuchu</strain>
    </source>
</reference>
<name>A0A7J0DJ08_9ERIC</name>
<protein>
    <submittedName>
        <fullName evidence="1">Uncharacterized protein</fullName>
    </submittedName>
</protein>
<evidence type="ECO:0000313" key="2">
    <source>
        <dbReference type="Proteomes" id="UP000585474"/>
    </source>
</evidence>
<dbReference type="EMBL" id="BJWL01000223">
    <property type="protein sequence ID" value="GFS35176.1"/>
    <property type="molecule type" value="Genomic_DNA"/>
</dbReference>
<keyword evidence="2" id="KW-1185">Reference proteome</keyword>
<dbReference type="Proteomes" id="UP000585474">
    <property type="component" value="Unassembled WGS sequence"/>
</dbReference>